<protein>
    <submittedName>
        <fullName evidence="2">Uncharacterized protein</fullName>
    </submittedName>
</protein>
<dbReference type="Proteomes" id="UP001205105">
    <property type="component" value="Unassembled WGS sequence"/>
</dbReference>
<sequence length="150" mass="15405">MIATEAPELGVKPPAIPAVLYNLSSGPSRTTRSTSSAAESFSDLGISEEYETARGGGGSSAAAGGSLPGTPASSIRRGAAPAAAQPPSPPSVLQRPATALSSRPSEFEIDSMDAGQLRRQLNAALQREAHLRALLSRLRSLWLEIDGALA</sequence>
<evidence type="ECO:0000256" key="1">
    <source>
        <dbReference type="SAM" id="MobiDB-lite"/>
    </source>
</evidence>
<accession>A0AAD5H2I1</accession>
<name>A0AAD5H2I1_9CHLO</name>
<evidence type="ECO:0000313" key="3">
    <source>
        <dbReference type="Proteomes" id="UP001205105"/>
    </source>
</evidence>
<feature type="region of interest" description="Disordered" evidence="1">
    <location>
        <begin position="1"/>
        <end position="111"/>
    </location>
</feature>
<reference evidence="2" key="1">
    <citation type="submission" date="2020-11" db="EMBL/GenBank/DDBJ databases">
        <title>Chlorella ohadii genome sequencing and assembly.</title>
        <authorList>
            <person name="Murik O."/>
            <person name="Treves H."/>
            <person name="Kedem I."/>
            <person name="Shotland Y."/>
            <person name="Kaplan A."/>
        </authorList>
    </citation>
    <scope>NUCLEOTIDE SEQUENCE</scope>
    <source>
        <strain evidence="2">1</strain>
    </source>
</reference>
<evidence type="ECO:0000313" key="2">
    <source>
        <dbReference type="EMBL" id="KAI7841774.1"/>
    </source>
</evidence>
<gene>
    <name evidence="2" type="ORF">COHA_004639</name>
</gene>
<feature type="compositionally biased region" description="Low complexity" evidence="1">
    <location>
        <begin position="24"/>
        <end position="42"/>
    </location>
</feature>
<comment type="caution">
    <text evidence="2">The sequence shown here is derived from an EMBL/GenBank/DDBJ whole genome shotgun (WGS) entry which is preliminary data.</text>
</comment>
<keyword evidence="3" id="KW-1185">Reference proteome</keyword>
<dbReference type="AlphaFoldDB" id="A0AAD5H2I1"/>
<feature type="compositionally biased region" description="Low complexity" evidence="1">
    <location>
        <begin position="60"/>
        <end position="83"/>
    </location>
</feature>
<proteinExistence type="predicted"/>
<dbReference type="EMBL" id="JADXDR010000060">
    <property type="protein sequence ID" value="KAI7841774.1"/>
    <property type="molecule type" value="Genomic_DNA"/>
</dbReference>
<organism evidence="2 3">
    <name type="scientific">Chlorella ohadii</name>
    <dbReference type="NCBI Taxonomy" id="2649997"/>
    <lineage>
        <taxon>Eukaryota</taxon>
        <taxon>Viridiplantae</taxon>
        <taxon>Chlorophyta</taxon>
        <taxon>core chlorophytes</taxon>
        <taxon>Trebouxiophyceae</taxon>
        <taxon>Chlorellales</taxon>
        <taxon>Chlorellaceae</taxon>
        <taxon>Chlorella clade</taxon>
        <taxon>Chlorella</taxon>
    </lineage>
</organism>